<dbReference type="GO" id="GO:0003677">
    <property type="term" value="F:DNA binding"/>
    <property type="evidence" value="ECO:0007669"/>
    <property type="project" value="UniProtKB-KW"/>
</dbReference>
<dbReference type="InterPro" id="IPR014284">
    <property type="entry name" value="RNA_pol_sigma-70_dom"/>
</dbReference>
<sequence>MPLAPALYRHALRLTRNRPDAEDLLQDTLLRAYTGFAGFRQGTNLRAWLYRIQTNGFITRWRRQRRNDVLLVDDLESICAPHPVNKVARQANSAEDEAIEMLPDRALAAAMRALPEEFRAVVFYADVAGLSLKHIAALADIPIGTVTSRLHRARRRLRADLTAAAHPPTSATVRQ</sequence>
<name>A0A1X1YAQ1_9MYCO</name>
<keyword evidence="4 6" id="KW-0238">DNA-binding</keyword>
<keyword evidence="10" id="KW-1185">Reference proteome</keyword>
<dbReference type="GO" id="GO:0006950">
    <property type="term" value="P:response to stress"/>
    <property type="evidence" value="ECO:0007669"/>
    <property type="project" value="UniProtKB-ARBA"/>
</dbReference>
<dbReference type="PANTHER" id="PTHR43133">
    <property type="entry name" value="RNA POLYMERASE ECF-TYPE SIGMA FACTO"/>
    <property type="match status" value="1"/>
</dbReference>
<dbReference type="Pfam" id="PF04542">
    <property type="entry name" value="Sigma70_r2"/>
    <property type="match status" value="1"/>
</dbReference>
<evidence type="ECO:0000256" key="3">
    <source>
        <dbReference type="ARBA" id="ARBA00023082"/>
    </source>
</evidence>
<dbReference type="PANTHER" id="PTHR43133:SF59">
    <property type="entry name" value="ECF RNA POLYMERASE SIGMA FACTOR SIGR"/>
    <property type="match status" value="1"/>
</dbReference>
<evidence type="ECO:0000313" key="9">
    <source>
        <dbReference type="EMBL" id="ORW08168.1"/>
    </source>
</evidence>
<dbReference type="InterPro" id="IPR000838">
    <property type="entry name" value="RNA_pol_sigma70_ECF_CS"/>
</dbReference>
<dbReference type="AlphaFoldDB" id="A0A1X1YAQ1"/>
<evidence type="ECO:0000259" key="8">
    <source>
        <dbReference type="Pfam" id="PF08281"/>
    </source>
</evidence>
<evidence type="ECO:0000313" key="10">
    <source>
        <dbReference type="Proteomes" id="UP000193487"/>
    </source>
</evidence>
<dbReference type="Proteomes" id="UP000193487">
    <property type="component" value="Unassembled WGS sequence"/>
</dbReference>
<evidence type="ECO:0000256" key="6">
    <source>
        <dbReference type="RuleBase" id="RU000716"/>
    </source>
</evidence>
<dbReference type="GO" id="GO:0006352">
    <property type="term" value="P:DNA-templated transcription initiation"/>
    <property type="evidence" value="ECO:0007669"/>
    <property type="project" value="InterPro"/>
</dbReference>
<dbReference type="Gene3D" id="1.10.1740.10">
    <property type="match status" value="1"/>
</dbReference>
<comment type="caution">
    <text evidence="9">The sequence shown here is derived from an EMBL/GenBank/DDBJ whole genome shotgun (WGS) entry which is preliminary data.</text>
</comment>
<evidence type="ECO:0000259" key="7">
    <source>
        <dbReference type="Pfam" id="PF04542"/>
    </source>
</evidence>
<dbReference type="SUPFAM" id="SSF88659">
    <property type="entry name" value="Sigma3 and sigma4 domains of RNA polymerase sigma factors"/>
    <property type="match status" value="1"/>
</dbReference>
<dbReference type="GO" id="GO:0016987">
    <property type="term" value="F:sigma factor activity"/>
    <property type="evidence" value="ECO:0007669"/>
    <property type="project" value="UniProtKB-KW"/>
</dbReference>
<evidence type="ECO:0000256" key="2">
    <source>
        <dbReference type="ARBA" id="ARBA00023015"/>
    </source>
</evidence>
<dbReference type="SUPFAM" id="SSF88946">
    <property type="entry name" value="Sigma2 domain of RNA polymerase sigma factors"/>
    <property type="match status" value="1"/>
</dbReference>
<protein>
    <recommendedName>
        <fullName evidence="6">RNA polymerase sigma factor</fullName>
    </recommendedName>
</protein>
<comment type="similarity">
    <text evidence="1 6">Belongs to the sigma-70 factor family. ECF subfamily.</text>
</comment>
<dbReference type="NCBIfam" id="TIGR02937">
    <property type="entry name" value="sigma70-ECF"/>
    <property type="match status" value="1"/>
</dbReference>
<dbReference type="InterPro" id="IPR013324">
    <property type="entry name" value="RNA_pol_sigma_r3/r4-like"/>
</dbReference>
<evidence type="ECO:0000256" key="5">
    <source>
        <dbReference type="ARBA" id="ARBA00023163"/>
    </source>
</evidence>
<keyword evidence="5 6" id="KW-0804">Transcription</keyword>
<dbReference type="InterPro" id="IPR039425">
    <property type="entry name" value="RNA_pol_sigma-70-like"/>
</dbReference>
<organism evidence="9 10">
    <name type="scientific">Mycobacterium kyorinense</name>
    <dbReference type="NCBI Taxonomy" id="487514"/>
    <lineage>
        <taxon>Bacteria</taxon>
        <taxon>Bacillati</taxon>
        <taxon>Actinomycetota</taxon>
        <taxon>Actinomycetes</taxon>
        <taxon>Mycobacteriales</taxon>
        <taxon>Mycobacteriaceae</taxon>
        <taxon>Mycobacterium</taxon>
    </lineage>
</organism>
<keyword evidence="3 6" id="KW-0731">Sigma factor</keyword>
<dbReference type="InterPro" id="IPR036388">
    <property type="entry name" value="WH-like_DNA-bd_sf"/>
</dbReference>
<gene>
    <name evidence="9" type="ORF">AWC14_01290</name>
</gene>
<dbReference type="InterPro" id="IPR013249">
    <property type="entry name" value="RNA_pol_sigma70_r4_t2"/>
</dbReference>
<dbReference type="InterPro" id="IPR013325">
    <property type="entry name" value="RNA_pol_sigma_r2"/>
</dbReference>
<dbReference type="Gene3D" id="1.10.10.10">
    <property type="entry name" value="Winged helix-like DNA-binding domain superfamily/Winged helix DNA-binding domain"/>
    <property type="match status" value="1"/>
</dbReference>
<proteinExistence type="inferred from homology"/>
<dbReference type="Pfam" id="PF08281">
    <property type="entry name" value="Sigma70_r4_2"/>
    <property type="match status" value="1"/>
</dbReference>
<dbReference type="EMBL" id="LQPE01000035">
    <property type="protein sequence ID" value="ORW08168.1"/>
    <property type="molecule type" value="Genomic_DNA"/>
</dbReference>
<accession>A0A1X1YAQ1</accession>
<feature type="domain" description="RNA polymerase sigma factor 70 region 4 type 2" evidence="8">
    <location>
        <begin position="105"/>
        <end position="157"/>
    </location>
</feature>
<evidence type="ECO:0000256" key="1">
    <source>
        <dbReference type="ARBA" id="ARBA00010641"/>
    </source>
</evidence>
<dbReference type="PROSITE" id="PS01063">
    <property type="entry name" value="SIGMA70_ECF"/>
    <property type="match status" value="1"/>
</dbReference>
<feature type="domain" description="RNA polymerase sigma-70 region 2" evidence="7">
    <location>
        <begin position="4"/>
        <end position="66"/>
    </location>
</feature>
<dbReference type="InterPro" id="IPR007627">
    <property type="entry name" value="RNA_pol_sigma70_r2"/>
</dbReference>
<reference evidence="9 10" key="1">
    <citation type="submission" date="2016-01" db="EMBL/GenBank/DDBJ databases">
        <title>The new phylogeny of the genus Mycobacterium.</title>
        <authorList>
            <person name="Tarcisio F."/>
            <person name="Conor M."/>
            <person name="Antonella G."/>
            <person name="Elisabetta G."/>
            <person name="Giulia F.S."/>
            <person name="Sara T."/>
            <person name="Anna F."/>
            <person name="Clotilde B."/>
            <person name="Roberto B."/>
            <person name="Veronica D.S."/>
            <person name="Fabio R."/>
            <person name="Monica P."/>
            <person name="Olivier J."/>
            <person name="Enrico T."/>
            <person name="Nicola S."/>
        </authorList>
    </citation>
    <scope>NUCLEOTIDE SEQUENCE [LARGE SCALE GENOMIC DNA]</scope>
    <source>
        <strain evidence="9 10">DSM 45166</strain>
    </source>
</reference>
<keyword evidence="2 6" id="KW-0805">Transcription regulation</keyword>
<evidence type="ECO:0000256" key="4">
    <source>
        <dbReference type="ARBA" id="ARBA00023125"/>
    </source>
</evidence>